<name>A0AAV6J8G6_9ERIC</name>
<comment type="caution">
    <text evidence="2">The sequence shown here is derived from an EMBL/GenBank/DDBJ whole genome shotgun (WGS) entry which is preliminary data.</text>
</comment>
<keyword evidence="3" id="KW-1185">Reference proteome</keyword>
<sequence>MSRRNVPRPVIPTKTTNLARTRGPSNSQREERQKTTNEPTSPSSSQPVHPEELRVPTPNVIIPEPHIETYKPPIEAIIHRKFSPSYTSPYGRVVLLNDFVKAEPSIAITLLRGLALPRDMDQVPTDLLIGA</sequence>
<gene>
    <name evidence="2" type="ORF">RHGRI_024140</name>
</gene>
<dbReference type="AlphaFoldDB" id="A0AAV6J8G6"/>
<feature type="compositionally biased region" description="Polar residues" evidence="1">
    <location>
        <begin position="13"/>
        <end position="27"/>
    </location>
</feature>
<feature type="region of interest" description="Disordered" evidence="1">
    <location>
        <begin position="1"/>
        <end position="66"/>
    </location>
</feature>
<evidence type="ECO:0000313" key="2">
    <source>
        <dbReference type="EMBL" id="KAG5536617.1"/>
    </source>
</evidence>
<accession>A0AAV6J8G6</accession>
<protein>
    <submittedName>
        <fullName evidence="2">Uncharacterized protein</fullName>
    </submittedName>
</protein>
<dbReference type="Proteomes" id="UP000823749">
    <property type="component" value="Chromosome 8"/>
</dbReference>
<organism evidence="2 3">
    <name type="scientific">Rhododendron griersonianum</name>
    <dbReference type="NCBI Taxonomy" id="479676"/>
    <lineage>
        <taxon>Eukaryota</taxon>
        <taxon>Viridiplantae</taxon>
        <taxon>Streptophyta</taxon>
        <taxon>Embryophyta</taxon>
        <taxon>Tracheophyta</taxon>
        <taxon>Spermatophyta</taxon>
        <taxon>Magnoliopsida</taxon>
        <taxon>eudicotyledons</taxon>
        <taxon>Gunneridae</taxon>
        <taxon>Pentapetalae</taxon>
        <taxon>asterids</taxon>
        <taxon>Ericales</taxon>
        <taxon>Ericaceae</taxon>
        <taxon>Ericoideae</taxon>
        <taxon>Rhodoreae</taxon>
        <taxon>Rhododendron</taxon>
    </lineage>
</organism>
<evidence type="ECO:0000313" key="3">
    <source>
        <dbReference type="Proteomes" id="UP000823749"/>
    </source>
</evidence>
<dbReference type="EMBL" id="JACTNZ010000008">
    <property type="protein sequence ID" value="KAG5536617.1"/>
    <property type="molecule type" value="Genomic_DNA"/>
</dbReference>
<proteinExistence type="predicted"/>
<feature type="compositionally biased region" description="Polar residues" evidence="1">
    <location>
        <begin position="36"/>
        <end position="47"/>
    </location>
</feature>
<evidence type="ECO:0000256" key="1">
    <source>
        <dbReference type="SAM" id="MobiDB-lite"/>
    </source>
</evidence>
<reference evidence="2" key="1">
    <citation type="submission" date="2020-08" db="EMBL/GenBank/DDBJ databases">
        <title>Plant Genome Project.</title>
        <authorList>
            <person name="Zhang R.-G."/>
        </authorList>
    </citation>
    <scope>NUCLEOTIDE SEQUENCE</scope>
    <source>
        <strain evidence="2">WSP0</strain>
        <tissue evidence="2">Leaf</tissue>
    </source>
</reference>